<dbReference type="Proteomes" id="UP000185578">
    <property type="component" value="Unassembled WGS sequence"/>
</dbReference>
<dbReference type="OrthoDB" id="7029641at2"/>
<evidence type="ECO:0000313" key="2">
    <source>
        <dbReference type="EMBL" id="OLF53910.1"/>
    </source>
</evidence>
<feature type="region of interest" description="Disordered" evidence="1">
    <location>
        <begin position="101"/>
        <end position="120"/>
    </location>
</feature>
<accession>A0A1Q8EQ40</accession>
<gene>
    <name evidence="2" type="ORF">BTN82_12680</name>
</gene>
<name>A0A1Q8EQ40_9PSED</name>
<dbReference type="AlphaFoldDB" id="A0A1Q8EQ40"/>
<evidence type="ECO:0000313" key="3">
    <source>
        <dbReference type="Proteomes" id="UP000185578"/>
    </source>
</evidence>
<dbReference type="InterPro" id="IPR045657">
    <property type="entry name" value="DUF6392"/>
</dbReference>
<organism evidence="2 3">
    <name type="scientific">Pseudomonas chlororaphis</name>
    <dbReference type="NCBI Taxonomy" id="587753"/>
    <lineage>
        <taxon>Bacteria</taxon>
        <taxon>Pseudomonadati</taxon>
        <taxon>Pseudomonadota</taxon>
        <taxon>Gammaproteobacteria</taxon>
        <taxon>Pseudomonadales</taxon>
        <taxon>Pseudomonadaceae</taxon>
        <taxon>Pseudomonas</taxon>
    </lineage>
</organism>
<protein>
    <submittedName>
        <fullName evidence="2">Pyocin immunity protein</fullName>
    </submittedName>
</protein>
<proteinExistence type="predicted"/>
<reference evidence="2 3" key="1">
    <citation type="submission" date="2016-12" db="EMBL/GenBank/DDBJ databases">
        <authorList>
            <person name="Song W.-J."/>
            <person name="Kurnit D.M."/>
        </authorList>
    </citation>
    <scope>NUCLEOTIDE SEQUENCE [LARGE SCALE GENOMIC DNA]</scope>
    <source>
        <strain evidence="2 3">PCL1601</strain>
    </source>
</reference>
<dbReference type="Pfam" id="PF19929">
    <property type="entry name" value="DUF6392"/>
    <property type="match status" value="1"/>
</dbReference>
<evidence type="ECO:0000256" key="1">
    <source>
        <dbReference type="SAM" id="MobiDB-lite"/>
    </source>
</evidence>
<comment type="caution">
    <text evidence="2">The sequence shown here is derived from an EMBL/GenBank/DDBJ whole genome shotgun (WGS) entry which is preliminary data.</text>
</comment>
<sequence length="159" mass="17360">MNAEAIQQWINALGRTYEQLVAAGVVPNSPLIPLFEGSDNEDLIQKPAPGVELWFWAENRRLEQVMITLLPTIGQPVYMGSLPSPFSLKMDQKSVRNALGEPMTSQGPVILPGGRGKRGGSDTYRLSTETHPNAKVTLGYLESLAVNNISFSLVDKGHD</sequence>
<dbReference type="RefSeq" id="WP_075119456.1">
    <property type="nucleotide sequence ID" value="NZ_MSCT01000010.1"/>
</dbReference>
<dbReference type="EMBL" id="MSCT01000010">
    <property type="protein sequence ID" value="OLF53910.1"/>
    <property type="molecule type" value="Genomic_DNA"/>
</dbReference>